<keyword evidence="5" id="KW-0808">Transferase</keyword>
<dbReference type="InterPro" id="IPR020806">
    <property type="entry name" value="PKS_PP-bd"/>
</dbReference>
<dbReference type="InterPro" id="IPR014043">
    <property type="entry name" value="Acyl_transferase_dom"/>
</dbReference>
<feature type="active site" description="Proton donor; for dehydratase activity" evidence="9">
    <location>
        <position position="1144"/>
    </location>
</feature>
<dbReference type="SMART" id="SM00822">
    <property type="entry name" value="PKS_KR"/>
    <property type="match status" value="1"/>
</dbReference>
<evidence type="ECO:0000256" key="4">
    <source>
        <dbReference type="ARBA" id="ARBA00022553"/>
    </source>
</evidence>
<name>A0A1R1SCE7_9ACTN</name>
<dbReference type="FunFam" id="3.40.366.10:FF:000002">
    <property type="entry name" value="Probable polyketide synthase 2"/>
    <property type="match status" value="1"/>
</dbReference>
<dbReference type="SMART" id="SM00827">
    <property type="entry name" value="PKS_AT"/>
    <property type="match status" value="2"/>
</dbReference>
<dbReference type="PROSITE" id="PS52019">
    <property type="entry name" value="PKS_MFAS_DH"/>
    <property type="match status" value="2"/>
</dbReference>
<feature type="region of interest" description="Disordered" evidence="10">
    <location>
        <begin position="2953"/>
        <end position="2979"/>
    </location>
</feature>
<dbReference type="Pfam" id="PF00109">
    <property type="entry name" value="ketoacyl-synt"/>
    <property type="match status" value="2"/>
</dbReference>
<feature type="region of interest" description="C-terminal hotdog fold" evidence="9">
    <location>
        <begin position="2758"/>
        <end position="2952"/>
    </location>
</feature>
<dbReference type="InterPro" id="IPR014030">
    <property type="entry name" value="Ketoacyl_synth_N"/>
</dbReference>
<dbReference type="Proteomes" id="UP000186168">
    <property type="component" value="Unassembled WGS sequence"/>
</dbReference>
<feature type="domain" description="PKS/mFAS DH" evidence="13">
    <location>
        <begin position="932"/>
        <end position="1223"/>
    </location>
</feature>
<dbReference type="PANTHER" id="PTHR43775:SF51">
    <property type="entry name" value="INACTIVE PHENOLPHTHIOCEROL SYNTHESIS POLYKETIDE SYNTHASE TYPE I PKS1-RELATED"/>
    <property type="match status" value="1"/>
</dbReference>
<evidence type="ECO:0000256" key="3">
    <source>
        <dbReference type="ARBA" id="ARBA00022450"/>
    </source>
</evidence>
<feature type="domain" description="Carrier" evidence="11">
    <location>
        <begin position="2998"/>
        <end position="3073"/>
    </location>
</feature>
<dbReference type="SMART" id="SM00825">
    <property type="entry name" value="PKS_KS"/>
    <property type="match status" value="2"/>
</dbReference>
<keyword evidence="7" id="KW-0511">Multifunctional enzyme</keyword>
<keyword evidence="6" id="KW-0045">Antibiotic biosynthesis</keyword>
<dbReference type="PROSITE" id="PS00606">
    <property type="entry name" value="KS3_1"/>
    <property type="match status" value="2"/>
</dbReference>
<comment type="cofactor">
    <cofactor evidence="1">
        <name>pantetheine 4'-phosphate</name>
        <dbReference type="ChEBI" id="CHEBI:47942"/>
    </cofactor>
</comment>
<feature type="domain" description="Carrier" evidence="11">
    <location>
        <begin position="1692"/>
        <end position="1767"/>
    </location>
</feature>
<feature type="active site" description="Proton acceptor; for dehydratase activity" evidence="9">
    <location>
        <position position="967"/>
    </location>
</feature>
<feature type="region of interest" description="Disordered" evidence="10">
    <location>
        <begin position="2828"/>
        <end position="2848"/>
    </location>
</feature>
<dbReference type="Gene3D" id="3.40.47.10">
    <property type="match status" value="2"/>
</dbReference>
<evidence type="ECO:0000256" key="9">
    <source>
        <dbReference type="PROSITE-ProRule" id="PRU01363"/>
    </source>
</evidence>
<feature type="domain" description="PKS/mFAS DH" evidence="13">
    <location>
        <begin position="2613"/>
        <end position="2952"/>
    </location>
</feature>
<dbReference type="InterPro" id="IPR036291">
    <property type="entry name" value="NAD(P)-bd_dom_sf"/>
</dbReference>
<gene>
    <name evidence="14" type="ORF">SPAR_28846</name>
</gene>
<dbReference type="Pfam" id="PF00698">
    <property type="entry name" value="Acyl_transf_1"/>
    <property type="match status" value="2"/>
</dbReference>
<feature type="domain" description="Ketosynthase family 3 (KS3)" evidence="12">
    <location>
        <begin position="1785"/>
        <end position="2211"/>
    </location>
</feature>
<dbReference type="CDD" id="cd08956">
    <property type="entry name" value="KR_3_FAS_SDR_x"/>
    <property type="match status" value="1"/>
</dbReference>
<dbReference type="InterPro" id="IPR016039">
    <property type="entry name" value="Thiolase-like"/>
</dbReference>
<dbReference type="InterPro" id="IPR029058">
    <property type="entry name" value="AB_hydrolase_fold"/>
</dbReference>
<dbReference type="InterPro" id="IPR020802">
    <property type="entry name" value="TesA-like"/>
</dbReference>
<feature type="domain" description="Ketosynthase family 3 (KS3)" evidence="12">
    <location>
        <begin position="33"/>
        <end position="449"/>
    </location>
</feature>
<dbReference type="SUPFAM" id="SSF53474">
    <property type="entry name" value="alpha/beta-Hydrolases"/>
    <property type="match status" value="1"/>
</dbReference>
<dbReference type="SUPFAM" id="SSF47336">
    <property type="entry name" value="ACP-like"/>
    <property type="match status" value="2"/>
</dbReference>
<dbReference type="GO" id="GO:0033068">
    <property type="term" value="P:macrolide biosynthetic process"/>
    <property type="evidence" value="ECO:0007669"/>
    <property type="project" value="UniProtKB-ARBA"/>
</dbReference>
<dbReference type="InterPro" id="IPR032821">
    <property type="entry name" value="PKS_assoc"/>
</dbReference>
<accession>A0A1R1SCE7</accession>
<dbReference type="Gene3D" id="1.10.1200.10">
    <property type="entry name" value="ACP-like"/>
    <property type="match status" value="2"/>
</dbReference>
<feature type="compositionally biased region" description="Basic and acidic residues" evidence="10">
    <location>
        <begin position="2886"/>
        <end position="2906"/>
    </location>
</feature>
<evidence type="ECO:0000256" key="2">
    <source>
        <dbReference type="ARBA" id="ARBA00004792"/>
    </source>
</evidence>
<evidence type="ECO:0000313" key="15">
    <source>
        <dbReference type="Proteomes" id="UP000186168"/>
    </source>
</evidence>
<dbReference type="GO" id="GO:0006633">
    <property type="term" value="P:fatty acid biosynthetic process"/>
    <property type="evidence" value="ECO:0007669"/>
    <property type="project" value="InterPro"/>
</dbReference>
<dbReference type="Pfam" id="PF16197">
    <property type="entry name" value="KAsynt_C_assoc"/>
    <property type="match status" value="2"/>
</dbReference>
<dbReference type="InterPro" id="IPR020841">
    <property type="entry name" value="PKS_Beta-ketoAc_synthase_dom"/>
</dbReference>
<dbReference type="SUPFAM" id="SSF52151">
    <property type="entry name" value="FabD/lysophospholipase-like"/>
    <property type="match status" value="2"/>
</dbReference>
<evidence type="ECO:0000259" key="11">
    <source>
        <dbReference type="PROSITE" id="PS50075"/>
    </source>
</evidence>
<feature type="region of interest" description="Disordered" evidence="10">
    <location>
        <begin position="2877"/>
        <end position="2917"/>
    </location>
</feature>
<keyword evidence="4" id="KW-0597">Phosphoprotein</keyword>
<dbReference type="InterPro" id="IPR016035">
    <property type="entry name" value="Acyl_Trfase/lysoPLipase"/>
</dbReference>
<evidence type="ECO:0000256" key="6">
    <source>
        <dbReference type="ARBA" id="ARBA00023194"/>
    </source>
</evidence>
<protein>
    <submittedName>
        <fullName evidence="14">Short-chain dehydrogenase/reductase SDR</fullName>
    </submittedName>
</protein>
<dbReference type="GO" id="GO:0004315">
    <property type="term" value="F:3-oxoacyl-[acyl-carrier-protein] synthase activity"/>
    <property type="evidence" value="ECO:0007669"/>
    <property type="project" value="InterPro"/>
</dbReference>
<dbReference type="PROSITE" id="PS52004">
    <property type="entry name" value="KS3_2"/>
    <property type="match status" value="2"/>
</dbReference>
<feature type="compositionally biased region" description="Low complexity" evidence="10">
    <location>
        <begin position="3083"/>
        <end position="3094"/>
    </location>
</feature>
<dbReference type="InterPro" id="IPR049551">
    <property type="entry name" value="PKS_DH_C"/>
</dbReference>
<dbReference type="FunFam" id="1.10.1200.10:FF:000007">
    <property type="entry name" value="Probable polyketide synthase pks17"/>
    <property type="match status" value="1"/>
</dbReference>
<comment type="caution">
    <text evidence="14">The sequence shown here is derived from an EMBL/GenBank/DDBJ whole genome shotgun (WGS) entry which is preliminary data.</text>
</comment>
<dbReference type="SMART" id="SM00823">
    <property type="entry name" value="PKS_PP"/>
    <property type="match status" value="2"/>
</dbReference>
<dbReference type="InterPro" id="IPR049900">
    <property type="entry name" value="PKS_mFAS_DH"/>
</dbReference>
<feature type="region of interest" description="N-terminal hotdog fold" evidence="9">
    <location>
        <begin position="932"/>
        <end position="1065"/>
    </location>
</feature>
<evidence type="ECO:0000313" key="14">
    <source>
        <dbReference type="EMBL" id="OMI35877.1"/>
    </source>
</evidence>
<keyword evidence="8" id="KW-0012">Acyltransferase</keyword>
<dbReference type="InterPro" id="IPR009081">
    <property type="entry name" value="PP-bd_ACP"/>
</dbReference>
<dbReference type="PANTHER" id="PTHR43775">
    <property type="entry name" value="FATTY ACID SYNTHASE"/>
    <property type="match status" value="1"/>
</dbReference>
<feature type="active site" description="Proton acceptor; for dehydratase activity" evidence="9">
    <location>
        <position position="2645"/>
    </location>
</feature>
<dbReference type="Pfam" id="PF00975">
    <property type="entry name" value="Thioesterase"/>
    <property type="match status" value="1"/>
</dbReference>
<dbReference type="STRING" id="67365.GCA_001704635_02693"/>
<dbReference type="PROSITE" id="PS50075">
    <property type="entry name" value="CARRIER"/>
    <property type="match status" value="2"/>
</dbReference>
<dbReference type="InterPro" id="IPR057326">
    <property type="entry name" value="KR_dom"/>
</dbReference>
<feature type="active site" description="Proton donor; for dehydratase activity" evidence="9">
    <location>
        <position position="2820"/>
    </location>
</feature>
<feature type="compositionally biased region" description="Pro residues" evidence="10">
    <location>
        <begin position="2962"/>
        <end position="2976"/>
    </location>
</feature>
<proteinExistence type="predicted"/>
<dbReference type="SMART" id="SM01294">
    <property type="entry name" value="PKS_PP_betabranch"/>
    <property type="match status" value="2"/>
</dbReference>
<dbReference type="InterPro" id="IPR042104">
    <property type="entry name" value="PKS_dehydratase_sf"/>
</dbReference>
<comment type="pathway">
    <text evidence="2">Antibiotic biosynthesis.</text>
</comment>
<dbReference type="InterPro" id="IPR013968">
    <property type="entry name" value="PKS_KR"/>
</dbReference>
<dbReference type="CDD" id="cd00833">
    <property type="entry name" value="PKS"/>
    <property type="match status" value="2"/>
</dbReference>
<evidence type="ECO:0000256" key="7">
    <source>
        <dbReference type="ARBA" id="ARBA00023268"/>
    </source>
</evidence>
<dbReference type="SMART" id="SM00826">
    <property type="entry name" value="PKS_DH"/>
    <property type="match status" value="2"/>
</dbReference>
<dbReference type="SMART" id="SM00824">
    <property type="entry name" value="PKS_TE"/>
    <property type="match status" value="1"/>
</dbReference>
<dbReference type="Pfam" id="PF14765">
    <property type="entry name" value="PS-DH"/>
    <property type="match status" value="2"/>
</dbReference>
<dbReference type="Gene3D" id="3.30.70.3290">
    <property type="match status" value="1"/>
</dbReference>
<organism evidence="14 15">
    <name type="scientific">Streptomyces sparsogenes DSM 40356</name>
    <dbReference type="NCBI Taxonomy" id="1331668"/>
    <lineage>
        <taxon>Bacteria</taxon>
        <taxon>Bacillati</taxon>
        <taxon>Actinomycetota</taxon>
        <taxon>Actinomycetes</taxon>
        <taxon>Kitasatosporales</taxon>
        <taxon>Streptomycetaceae</taxon>
        <taxon>Streptomyces</taxon>
    </lineage>
</organism>
<evidence type="ECO:0000256" key="10">
    <source>
        <dbReference type="SAM" id="MobiDB-lite"/>
    </source>
</evidence>
<dbReference type="InterPro" id="IPR050091">
    <property type="entry name" value="PKS_NRPS_Biosynth_Enz"/>
</dbReference>
<dbReference type="InterPro" id="IPR001227">
    <property type="entry name" value="Ac_transferase_dom_sf"/>
</dbReference>
<evidence type="ECO:0000259" key="13">
    <source>
        <dbReference type="PROSITE" id="PS52019"/>
    </source>
</evidence>
<dbReference type="Pfam" id="PF08990">
    <property type="entry name" value="Docking"/>
    <property type="match status" value="1"/>
</dbReference>
<dbReference type="GO" id="GO:0004312">
    <property type="term" value="F:fatty acid synthase activity"/>
    <property type="evidence" value="ECO:0007669"/>
    <property type="project" value="TreeGrafter"/>
</dbReference>
<dbReference type="InterPro" id="IPR006162">
    <property type="entry name" value="Ppantetheine_attach_site"/>
</dbReference>
<dbReference type="SUPFAM" id="SSF55048">
    <property type="entry name" value="Probable ACP-binding domain of malonyl-CoA ACP transacylase"/>
    <property type="match status" value="1"/>
</dbReference>
<dbReference type="Gene3D" id="3.40.50.720">
    <property type="entry name" value="NAD(P)-binding Rossmann-like Domain"/>
    <property type="match status" value="1"/>
</dbReference>
<keyword evidence="15" id="KW-1185">Reference proteome</keyword>
<evidence type="ECO:0000256" key="1">
    <source>
        <dbReference type="ARBA" id="ARBA00001957"/>
    </source>
</evidence>
<dbReference type="FunFam" id="3.40.47.10:FF:000019">
    <property type="entry name" value="Polyketide synthase type I"/>
    <property type="match status" value="2"/>
</dbReference>
<dbReference type="InterPro" id="IPR036736">
    <property type="entry name" value="ACP-like_sf"/>
</dbReference>
<dbReference type="Pfam" id="PF00550">
    <property type="entry name" value="PP-binding"/>
    <property type="match status" value="2"/>
</dbReference>
<dbReference type="InterPro" id="IPR049552">
    <property type="entry name" value="PKS_DH_N"/>
</dbReference>
<dbReference type="PROSITE" id="PS00012">
    <property type="entry name" value="PHOSPHOPANTETHEINE"/>
    <property type="match status" value="2"/>
</dbReference>
<dbReference type="Pfam" id="PF21089">
    <property type="entry name" value="PKS_DH_N"/>
    <property type="match status" value="2"/>
</dbReference>
<dbReference type="SUPFAM" id="SSF51735">
    <property type="entry name" value="NAD(P)-binding Rossmann-fold domains"/>
    <property type="match status" value="2"/>
</dbReference>
<dbReference type="Gene3D" id="3.40.50.1820">
    <property type="entry name" value="alpha/beta hydrolase"/>
    <property type="match status" value="1"/>
</dbReference>
<evidence type="ECO:0000259" key="12">
    <source>
        <dbReference type="PROSITE" id="PS52004"/>
    </source>
</evidence>
<evidence type="ECO:0000256" key="8">
    <source>
        <dbReference type="ARBA" id="ARBA00023315"/>
    </source>
</evidence>
<dbReference type="Pfam" id="PF08659">
    <property type="entry name" value="KR"/>
    <property type="match status" value="1"/>
</dbReference>
<dbReference type="SUPFAM" id="SSF53901">
    <property type="entry name" value="Thiolase-like"/>
    <property type="match status" value="2"/>
</dbReference>
<feature type="region of interest" description="Disordered" evidence="10">
    <location>
        <begin position="3075"/>
        <end position="3094"/>
    </location>
</feature>
<dbReference type="InterPro" id="IPR001031">
    <property type="entry name" value="Thioesterase"/>
</dbReference>
<dbReference type="Gene3D" id="3.10.129.110">
    <property type="entry name" value="Polyketide synthase dehydratase"/>
    <property type="match status" value="2"/>
</dbReference>
<dbReference type="InterPro" id="IPR015083">
    <property type="entry name" value="NorB/c/GfsB-D-like_docking"/>
</dbReference>
<dbReference type="InterPro" id="IPR018201">
    <property type="entry name" value="Ketoacyl_synth_AS"/>
</dbReference>
<dbReference type="GO" id="GO:0031177">
    <property type="term" value="F:phosphopantetheine binding"/>
    <property type="evidence" value="ECO:0007669"/>
    <property type="project" value="InterPro"/>
</dbReference>
<feature type="region of interest" description="N-terminal hotdog fold" evidence="9">
    <location>
        <begin position="2613"/>
        <end position="2740"/>
    </location>
</feature>
<reference evidence="14 15" key="1">
    <citation type="submission" date="2013-05" db="EMBL/GenBank/DDBJ databases">
        <title>Genome sequence of Streptomyces sparsogenes DSM 40356.</title>
        <authorList>
            <person name="Coyne S."/>
            <person name="Seebeck F.P."/>
        </authorList>
    </citation>
    <scope>NUCLEOTIDE SEQUENCE [LARGE SCALE GENOMIC DNA]</scope>
    <source>
        <strain evidence="14 15">DSM 40356</strain>
    </source>
</reference>
<dbReference type="InterPro" id="IPR016036">
    <property type="entry name" value="Malonyl_transacylase_ACP-bd"/>
</dbReference>
<sequence>MADKEQVVEYLKRVTADLKRTRDRVRDLEDAEREPIAIVGMGCRFPGGADTPEAFWDLLYGGVDAMGDFPADRGWQRPEGGPRPQGGFLDTATEFDAGFFGISPREALEMDPQQRLLLETSWETFERAGIDATTLHGSRTGVFVGVNGADYPGMLNQAGHESLGHLLTGTAVSVVSGRIAYTFGFEGPAVTVDTACSASLVALHLAARALRSGDCALALVGGVTVMSTPGVFTEFGKQGGLAVDGRCKAFAAGADGTAWGEGVGVLLVERLSDARRLGHRVLAVVRGSAVNQDGASNGMTAPHGPSQERVIREALAGAGVGGGEVDVVEAHGTGTALGDPIEAQALLATYGRDRVGGRALLLGSVKSNIGHTQAAAGVAGVIKMVLAMRHGVVPATLHVDEPTSHVDWSSGGVELVRERVVWPGEGRPRRAGVSSFGISGTNAHVILEEAPREEAPREEAPREEVPGGGVVPWVLSAKSESALRAQAARLRDHAVAPGVDVAGTAVALATTRTAFEHRAVVLAEDAEGYATALDTLTAKGTTGRHLVQGVARPGAKTAFVFAGQGAQWAGMGREWYERLPAFAEAFDAVCAAADPRLDIPLADVVFAGSAGHPSGHAGLVHETHYTQIALFAVEVALFRTLEAWGVRPDAVLGHSIGEIAAAHVAGVLSLDDAVTLAVARGALMRRLPDGGAMLALDATRAQAEVWLRALPEQHRRQVAIAAVNGPSAVVVSGAADAVDRIAETAGQAGRRTRRLRVSHAFHSPLMEPMLDEFRSVLSRLTFSRPAIPLVSTVTGEPAAEDITSPDYWVRHAREAVRFQDAVRAVETRVDAFLEIGPHAVLTRPLEDSLTEGRSTTVTAVAHRERPQVAGLLRAVGALWAGGAAVDWRAVLPAVPAGPDLPTYPFERQRFWPRVSPRGAGDVAASGLAGLDHPLLGAAISVANGDSAGGTVLTGRLSLTTHPWLADHAVVGAVLLPGTAFVELALRAGQNVGCGRIHDLTLETPLVLSPEDAVQIQVGVGPADDEGHRHVAVHSRPEPSDDGTRGAEPAWTRHAQGVVAPPSPGPDADDFAEIIGEEWPPRGAAPIDTGDFYPALAEQGYAYGPTFQGLRKAWRRGGDFFAEVELPEGAADDAADFGVHPALLDAALHGIGLGGVVEDTENTARLPFAWSGVRLWASGARSVRVRLSNAGTAAVRVRIADATGAPVVGIDELVLRPVSDTPVGPARAVVAESLFTEAWEPRRPTARDTAASEAPPVWRADTSLEAPAAAVAAGADTVLLDCTEPAGAEAGTGPVDRARDGLGHALERIRAWLAHDTRNPARLTVVTRGAVEVRPSDGADPAQAALHGLVRSARSEHPERFALLDLGPGLDIADVPWPEVCAALADQETEIAVRGGDVFVPRLVRAAPEAAAPAPYSGQGTVLVTGGTGVIGAAVARHLVTAHGVRSLVLAGRRGADTPGAGELAAELRESGADVRLVACDVAQRAALAELLHSLPDLRGVIHAAGVLDDGMVTAQTAERLETVLRPKVDAAWHLHELTRERELDLFVLFSSAAGVFGSPGQANYAAANTFLDALARHRRALGLPGHSLAWGLWADLSAMTGTLSETDLDRLGRGGLRALTTDEGLALFDASLRLPAPVAVPVRLDLRGQTNPPALLRSLVAPAPRRAATPSSAASSAWRDRLLDMPAGDRSAALVELVREHVATVLGHATAEAVAPDQSFDALGFDSLTAVELRNRLVESTKVRLPTTLVFDYPTPRSLAAFLDESLAGATDRGAPAERARPIDGEPIAIVGMACRYPGGVGSPEDLWELVAGGREGIGGFPTDRGWDLSALYDPEPGRTGTTYVRESGFLYDAAEFDAGFFGISPREATTMDPQHRLLLETSWEAIERAGIDPTRLRGSRTGVYTGLMHHDYVARLREVPEEIAGYLSNGTAGSVASGRIAYTFGFEGPAVTIDTACSSSLVALDMAVSALRRGVCDLALAGGVTVMSTPGVFTEFGKQGGLAVDGRCKAFAEGADGTAWGEGVGVLLVERLSDARRLGHRVLAVVRGSAVNQDGASNGMTAPHGPSQVRVIREALAGAGLSAADVDVVEAHGTGTTLGDPIEAQALLATYGQERHEGRPLLLGALKSNIGHTQAAAGVAGVIKVVEAMRRGVVPRTLHVDEPTPHVDWSSGAVELVTEARPWPGTGRPRRAGVSSFGISGTNAHVVLEEAPREEAPREEVPSGVGGLSGVVPWVLSAKSESALRAQAARLRDHAVAPGVDVAGTAVALATTRTAFEHRAVVLAEDAEGYATALDTLAGGDIPGDTATCGVARGGLKAAFVFPEQADGWVEAAVALLDSSPVFASSMAECAAALAPHTDFRLLDVLRDEPERLRRPDVGHPALWAVMVSLTAVWSAAGITPAAVVGLGGGEIAAACVAGILPLADGALLAAAHGRLLTGTATEAQAQADGLPARAARIAAGDGRVPMYSAVTGARLAPGDLDAEHWYRGLREPARPGAAVKALLDVGVRAFVELGTGGSAWTGAAVEEVAGAERDVLVATSLRHGHAARPALLRTAAALWVRGGTVDWAALLDLPARPVDLPTYAFQRQRYWLEVPAPSGDAGTVGLTAADHPLLAGAVELAESGRALFTGRLSRTTHPWLADHAVVDTVVLPASVLLDWALYAGRRLGCPQVPELALEAPLALDPHTAVHVQVQAGPVDEAGRRTLTVHSRPESPSGEEAGEWTCHARAVVAPVPASPVETAGFSALAGAWPPPGAEVLRPAALYAALEERGHVYGPAFRGLRAAWRHGTDILAEVALPEEASAAGHGFGGVHPALLDAALHARAGAQPEGEAEQAGAAGADGAEGADGARVWLPAAWSGVRVFDASATTNLRVRLSDAGQDGPRQDDTSRDDTSRDDISRDAADQNDIAAGQDGAGERVVRLHLADATGRPVAEVRGLTLRPAPAAAFRRAHTASAPPAYRPTPTGRPVPTGRPAPSAQDAVARVLSTEPEKRTGVLRDIIRTELAAVLRHEDTEALDVDTEFLDLGVDSMAGIEMRSRLGSLLRLEFPAAALFEHPTTSLLAEHLAGLVGTAPGPDPAAPADQAGADAPTPATPFDGLEVLYRQSHALGKAGSAGMDLIQAAGRLRASFPAGSAADHAQEPVRLARGEGDRAVLVCVPAITATAGPLQYVGLAQRMQREREVIVLVNPGFNEGEPVPETFGAFLDVQMAALRSAVGSRPYVLLGHSAGGLIGHALAMRAEQTGPAPAATVVLDTFQTGAQISADLNRAMVDGLFAREHLFGSGALSGVRLSAMGHYHTLIGECALAPTETPTLFLRAEDPLPYQADGFDDDGWRASWSFPHTLITTPGDHFTIMEDNIAATAGAIREWLADRGI</sequence>
<dbReference type="Pfam" id="PF02801">
    <property type="entry name" value="Ketoacyl-synt_C"/>
    <property type="match status" value="2"/>
</dbReference>
<dbReference type="InterPro" id="IPR014031">
    <property type="entry name" value="Ketoacyl_synth_C"/>
</dbReference>
<dbReference type="InterPro" id="IPR020807">
    <property type="entry name" value="PKS_DH"/>
</dbReference>
<evidence type="ECO:0000256" key="5">
    <source>
        <dbReference type="ARBA" id="ARBA00022679"/>
    </source>
</evidence>
<dbReference type="RefSeq" id="WP_076971297.1">
    <property type="nucleotide sequence ID" value="NZ_ASQP01000385.1"/>
</dbReference>
<keyword evidence="3" id="KW-0596">Phosphopantetheine</keyword>
<dbReference type="Gene3D" id="3.40.366.10">
    <property type="entry name" value="Malonyl-Coenzyme A Acyl Carrier Protein, domain 2"/>
    <property type="match status" value="2"/>
</dbReference>
<dbReference type="EMBL" id="ASQP01000385">
    <property type="protein sequence ID" value="OMI35877.1"/>
    <property type="molecule type" value="Genomic_DNA"/>
</dbReference>
<feature type="region of interest" description="C-terminal hotdog fold" evidence="9">
    <location>
        <begin position="1083"/>
        <end position="1223"/>
    </location>
</feature>